<dbReference type="PANTHER" id="PTHR47909:SF2">
    <property type="entry name" value="GPI INOSITOL-DEACYLASE"/>
    <property type="match status" value="1"/>
</dbReference>
<dbReference type="Proteomes" id="UP000281738">
    <property type="component" value="Unassembled WGS sequence"/>
</dbReference>
<dbReference type="InterPro" id="IPR029058">
    <property type="entry name" value="AB_hydrolase_fold"/>
</dbReference>
<dbReference type="Pfam" id="PF01674">
    <property type="entry name" value="Lipase_2"/>
    <property type="match status" value="1"/>
</dbReference>
<organism evidence="1 2">
    <name type="scientific">Nocardioides aurantiacus</name>
    <dbReference type="NCBI Taxonomy" id="86796"/>
    <lineage>
        <taxon>Bacteria</taxon>
        <taxon>Bacillati</taxon>
        <taxon>Actinomycetota</taxon>
        <taxon>Actinomycetes</taxon>
        <taxon>Propionibacteriales</taxon>
        <taxon>Nocardioidaceae</taxon>
        <taxon>Nocardioides</taxon>
    </lineage>
</organism>
<dbReference type="EMBL" id="RKHO01000001">
    <property type="protein sequence ID" value="ROR91615.1"/>
    <property type="molecule type" value="Genomic_DNA"/>
</dbReference>
<dbReference type="AlphaFoldDB" id="A0A3N2CVP0"/>
<protein>
    <submittedName>
        <fullName evidence="1">Lipase (Class 2)</fullName>
    </submittedName>
</protein>
<dbReference type="InterPro" id="IPR002918">
    <property type="entry name" value="Lipase_EstA/Esterase_EstB"/>
</dbReference>
<dbReference type="GO" id="GO:0016042">
    <property type="term" value="P:lipid catabolic process"/>
    <property type="evidence" value="ECO:0007669"/>
    <property type="project" value="InterPro"/>
</dbReference>
<dbReference type="PANTHER" id="PTHR47909">
    <property type="entry name" value="ALPHA/BETA-HYDROLASES SUPERFAMILY PROTEIN"/>
    <property type="match status" value="1"/>
</dbReference>
<name>A0A3N2CVP0_9ACTN</name>
<reference evidence="1 2" key="1">
    <citation type="submission" date="2018-11" db="EMBL/GenBank/DDBJ databases">
        <title>Sequencing the genomes of 1000 actinobacteria strains.</title>
        <authorList>
            <person name="Klenk H.-P."/>
        </authorList>
    </citation>
    <scope>NUCLEOTIDE SEQUENCE [LARGE SCALE GENOMIC DNA]</scope>
    <source>
        <strain evidence="1 2">DSM 12652</strain>
    </source>
</reference>
<evidence type="ECO:0000313" key="2">
    <source>
        <dbReference type="Proteomes" id="UP000281738"/>
    </source>
</evidence>
<proteinExistence type="predicted"/>
<dbReference type="SUPFAM" id="SSF53474">
    <property type="entry name" value="alpha/beta-Hydrolases"/>
    <property type="match status" value="1"/>
</dbReference>
<accession>A0A3N2CVP0</accession>
<gene>
    <name evidence="1" type="ORF">EDD33_2485</name>
</gene>
<dbReference type="Gene3D" id="3.40.50.1820">
    <property type="entry name" value="alpha/beta hydrolase"/>
    <property type="match status" value="1"/>
</dbReference>
<evidence type="ECO:0000313" key="1">
    <source>
        <dbReference type="EMBL" id="ROR91615.1"/>
    </source>
</evidence>
<comment type="caution">
    <text evidence="1">The sequence shown here is derived from an EMBL/GenBank/DDBJ whole genome shotgun (WGS) entry which is preliminary data.</text>
</comment>
<keyword evidence="2" id="KW-1185">Reference proteome</keyword>
<dbReference type="GO" id="GO:0016787">
    <property type="term" value="F:hydrolase activity"/>
    <property type="evidence" value="ECO:0007669"/>
    <property type="project" value="InterPro"/>
</dbReference>
<sequence length="247" mass="25090">MLGALVVAALVALVAWVGLRAVLGGPSVDQGTPGPVVAVTGYGGRVAALDPLVQRLRDQGRDVVVLQPAGGGTGDLRDEAARLATLVEETRERTGAASVDLVGYSAGGVVVRLYVRDGSGADVVRRVVTLGSPHHHGTDVAELAVEAAGTCPTACEQLVPDSDLLRELNAGDETPEGPQWATVRSDADRVVTPTGSAALEGARNVLVQDLCPGAEVQHDDLPADTRVGRVLDGALGAGPVVAPEPGC</sequence>